<dbReference type="Pfam" id="PF04928">
    <property type="entry name" value="PAP_central"/>
    <property type="match status" value="1"/>
</dbReference>
<evidence type="ECO:0000256" key="7">
    <source>
        <dbReference type="ARBA" id="ARBA00022679"/>
    </source>
</evidence>
<dbReference type="GO" id="GO:0005524">
    <property type="term" value="F:ATP binding"/>
    <property type="evidence" value="ECO:0007669"/>
    <property type="project" value="UniProtKB-KW"/>
</dbReference>
<dbReference type="EC" id="2.7.7.19" evidence="5"/>
<comment type="cofactor">
    <cofactor evidence="2">
        <name>Mg(2+)</name>
        <dbReference type="ChEBI" id="CHEBI:18420"/>
    </cofactor>
</comment>
<evidence type="ECO:0000256" key="12">
    <source>
        <dbReference type="ARBA" id="ARBA00023242"/>
    </source>
</evidence>
<evidence type="ECO:0000259" key="13">
    <source>
        <dbReference type="Pfam" id="PF04928"/>
    </source>
</evidence>
<dbReference type="GO" id="GO:0005634">
    <property type="term" value="C:nucleus"/>
    <property type="evidence" value="ECO:0007669"/>
    <property type="project" value="UniProtKB-SubCell"/>
</dbReference>
<keyword evidence="15" id="KW-0548">Nucleotidyltransferase</keyword>
<dbReference type="Gene3D" id="3.30.70.590">
    <property type="entry name" value="Poly(A) polymerase predicted RNA binding domain"/>
    <property type="match status" value="1"/>
</dbReference>
<organism evidence="15">
    <name type="scientific">Trypanosoma congolense (strain IL3000)</name>
    <dbReference type="NCBI Taxonomy" id="1068625"/>
    <lineage>
        <taxon>Eukaryota</taxon>
        <taxon>Discoba</taxon>
        <taxon>Euglenozoa</taxon>
        <taxon>Kinetoplastea</taxon>
        <taxon>Metakinetoplastina</taxon>
        <taxon>Trypanosomatida</taxon>
        <taxon>Trypanosomatidae</taxon>
        <taxon>Trypanosoma</taxon>
        <taxon>Nannomonas</taxon>
    </lineage>
</organism>
<dbReference type="PANTHER" id="PTHR10682">
    <property type="entry name" value="POLY A POLYMERASE"/>
    <property type="match status" value="1"/>
</dbReference>
<keyword evidence="7 15" id="KW-0808">Transferase</keyword>
<keyword evidence="10" id="KW-0067">ATP-binding</keyword>
<evidence type="ECO:0000259" key="14">
    <source>
        <dbReference type="Pfam" id="PF20750"/>
    </source>
</evidence>
<evidence type="ECO:0000256" key="2">
    <source>
        <dbReference type="ARBA" id="ARBA00001946"/>
    </source>
</evidence>
<dbReference type="GO" id="GO:0046872">
    <property type="term" value="F:metal ion binding"/>
    <property type="evidence" value="ECO:0007669"/>
    <property type="project" value="UniProtKB-KW"/>
</dbReference>
<dbReference type="GO" id="GO:0003723">
    <property type="term" value="F:RNA binding"/>
    <property type="evidence" value="ECO:0007669"/>
    <property type="project" value="InterPro"/>
</dbReference>
<keyword evidence="9" id="KW-0547">Nucleotide-binding</keyword>
<evidence type="ECO:0000256" key="6">
    <source>
        <dbReference type="ARBA" id="ARBA00022664"/>
    </source>
</evidence>
<dbReference type="InterPro" id="IPR048840">
    <property type="entry name" value="PolA_pol_NTPase"/>
</dbReference>
<keyword evidence="8" id="KW-0479">Metal-binding</keyword>
<dbReference type="SUPFAM" id="SSF81631">
    <property type="entry name" value="PAP/OAS1 substrate-binding domain"/>
    <property type="match status" value="1"/>
</dbReference>
<proteinExistence type="inferred from homology"/>
<reference evidence="15" key="1">
    <citation type="journal article" date="2012" name="Proc. Natl. Acad. Sci. U.S.A.">
        <title>Antigenic diversity is generated by distinct evolutionary mechanisms in African trypanosome species.</title>
        <authorList>
            <person name="Jackson A.P."/>
            <person name="Berry A."/>
            <person name="Aslett M."/>
            <person name="Allison H.C."/>
            <person name="Burton P."/>
            <person name="Vavrova-Anderson J."/>
            <person name="Brown R."/>
            <person name="Browne H."/>
            <person name="Corton N."/>
            <person name="Hauser H."/>
            <person name="Gamble J."/>
            <person name="Gilderthorp R."/>
            <person name="Marcello L."/>
            <person name="McQuillan J."/>
            <person name="Otto T.D."/>
            <person name="Quail M.A."/>
            <person name="Sanders M.J."/>
            <person name="van Tonder A."/>
            <person name="Ginger M.L."/>
            <person name="Field M.C."/>
            <person name="Barry J.D."/>
            <person name="Hertz-Fowler C."/>
            <person name="Berriman M."/>
        </authorList>
    </citation>
    <scope>NUCLEOTIDE SEQUENCE</scope>
    <source>
        <strain evidence="15">IL3000</strain>
    </source>
</reference>
<comment type="subcellular location">
    <subcellularLocation>
        <location evidence="3">Nucleus</location>
    </subcellularLocation>
</comment>
<comment type="cofactor">
    <cofactor evidence="1">
        <name>Mn(2+)</name>
        <dbReference type="ChEBI" id="CHEBI:29035"/>
    </cofactor>
</comment>
<dbReference type="GO" id="GO:0031123">
    <property type="term" value="P:RNA 3'-end processing"/>
    <property type="evidence" value="ECO:0007669"/>
    <property type="project" value="InterPro"/>
</dbReference>
<dbReference type="EMBL" id="HE575316">
    <property type="protein sequence ID" value="CCC89777.1"/>
    <property type="molecule type" value="Genomic_DNA"/>
</dbReference>
<sequence length="356" mass="40759">MSVDVVFISVALSQPPTSDQLLDDSFLLQVARDTRPSVNGIRFTFEVRRRLPVPHKVFATVLKAVKFWAMRRQVYGNIYTYPNGAVFAIMVARVCQVLPSPYPSVLLRFFFLFYTQWMSRHDHISPVYLTATLESRGRIPGLPESWKPAKNECFRDLFPVISPAYPYVNDASNVGRCGLESLYSEITQAQRVISASDTLSLEKLWRPYCIMEDFAHFLLVEVSSLGDDMADAERILGRWGSYVGSKLRFLIYSVERFVHARPHPHKLRAKMDGTFVDRKVCCSSIYFLIGVRSKNSGSSLRRCMFDEATDEFIYALQDGCSTENQSRSFHRDERKMHWPQVKLIGTSEISSFVDGL</sequence>
<dbReference type="InterPro" id="IPR011068">
    <property type="entry name" value="NuclTrfase_I-like_C"/>
</dbReference>
<dbReference type="AlphaFoldDB" id="G0UK72"/>
<dbReference type="InterPro" id="IPR007012">
    <property type="entry name" value="PolA_pol_cen_dom"/>
</dbReference>
<dbReference type="Pfam" id="PF20750">
    <property type="entry name" value="PAP_NTPase"/>
    <property type="match status" value="1"/>
</dbReference>
<evidence type="ECO:0000313" key="15">
    <source>
        <dbReference type="EMBL" id="CCC89777.1"/>
    </source>
</evidence>
<evidence type="ECO:0000256" key="8">
    <source>
        <dbReference type="ARBA" id="ARBA00022723"/>
    </source>
</evidence>
<evidence type="ECO:0000256" key="5">
    <source>
        <dbReference type="ARBA" id="ARBA00012388"/>
    </source>
</evidence>
<dbReference type="PANTHER" id="PTHR10682:SF10">
    <property type="entry name" value="POLYNUCLEOTIDE ADENYLYLTRANSFERASE"/>
    <property type="match status" value="1"/>
</dbReference>
<dbReference type="GO" id="GO:0006397">
    <property type="term" value="P:mRNA processing"/>
    <property type="evidence" value="ECO:0007669"/>
    <property type="project" value="UniProtKB-KW"/>
</dbReference>
<evidence type="ECO:0000256" key="9">
    <source>
        <dbReference type="ARBA" id="ARBA00022741"/>
    </source>
</evidence>
<name>G0UK72_TRYCI</name>
<keyword evidence="12" id="KW-0539">Nucleus</keyword>
<protein>
    <recommendedName>
        <fullName evidence="5">polynucleotide adenylyltransferase</fullName>
        <ecNumber evidence="5">2.7.7.19</ecNumber>
    </recommendedName>
</protein>
<evidence type="ECO:0000256" key="10">
    <source>
        <dbReference type="ARBA" id="ARBA00022840"/>
    </source>
</evidence>
<evidence type="ECO:0000256" key="1">
    <source>
        <dbReference type="ARBA" id="ARBA00001936"/>
    </source>
</evidence>
<evidence type="ECO:0000256" key="3">
    <source>
        <dbReference type="ARBA" id="ARBA00004123"/>
    </source>
</evidence>
<comment type="similarity">
    <text evidence="4">Belongs to the poly(A) polymerase family.</text>
</comment>
<evidence type="ECO:0000256" key="4">
    <source>
        <dbReference type="ARBA" id="ARBA00010912"/>
    </source>
</evidence>
<gene>
    <name evidence="15" type="ORF">TCIL3000_3_2070</name>
</gene>
<feature type="domain" description="Poly(A) polymerase central" evidence="13">
    <location>
        <begin position="57"/>
        <end position="196"/>
    </location>
</feature>
<dbReference type="Gene3D" id="1.10.1410.10">
    <property type="match status" value="1"/>
</dbReference>
<feature type="domain" description="Poly(A) polymerase nucleotidyltransferase" evidence="14">
    <location>
        <begin position="2"/>
        <end position="49"/>
    </location>
</feature>
<dbReference type="SUPFAM" id="SSF55003">
    <property type="entry name" value="PAP/Archaeal CCA-adding enzyme, C-terminal domain"/>
    <property type="match status" value="1"/>
</dbReference>
<accession>G0UK72</accession>
<keyword evidence="6" id="KW-0507">mRNA processing</keyword>
<evidence type="ECO:0000256" key="11">
    <source>
        <dbReference type="ARBA" id="ARBA00022842"/>
    </source>
</evidence>
<dbReference type="GO" id="GO:1990817">
    <property type="term" value="F:poly(A) RNA polymerase activity"/>
    <property type="evidence" value="ECO:0007669"/>
    <property type="project" value="UniProtKB-EC"/>
</dbReference>
<keyword evidence="11" id="KW-0460">Magnesium</keyword>